<evidence type="ECO:0000313" key="18">
    <source>
        <dbReference type="EMBL" id="PTQ81856.1"/>
    </source>
</evidence>
<evidence type="ECO:0000256" key="3">
    <source>
        <dbReference type="ARBA" id="ARBA00022448"/>
    </source>
</evidence>
<keyword evidence="11 12" id="KW-0998">Cell outer membrane</keyword>
<dbReference type="GO" id="GO:0044718">
    <property type="term" value="P:siderophore transmembrane transport"/>
    <property type="evidence" value="ECO:0007669"/>
    <property type="project" value="TreeGrafter"/>
</dbReference>
<dbReference type="InterPro" id="IPR012910">
    <property type="entry name" value="Plug_dom"/>
</dbReference>
<dbReference type="Proteomes" id="UP000244152">
    <property type="component" value="Unassembled WGS sequence"/>
</dbReference>
<comment type="similarity">
    <text evidence="2 12 13">Belongs to the TonB-dependent receptor family.</text>
</comment>
<evidence type="ECO:0000256" key="8">
    <source>
        <dbReference type="ARBA" id="ARBA00023077"/>
    </source>
</evidence>
<keyword evidence="8 13" id="KW-0798">TonB box</keyword>
<dbReference type="SUPFAM" id="SSF56935">
    <property type="entry name" value="Porins"/>
    <property type="match status" value="1"/>
</dbReference>
<evidence type="ECO:0000256" key="15">
    <source>
        <dbReference type="SAM" id="SignalP"/>
    </source>
</evidence>
<dbReference type="InterPro" id="IPR000531">
    <property type="entry name" value="Beta-barrel_TonB"/>
</dbReference>
<feature type="compositionally biased region" description="Basic and acidic residues" evidence="14">
    <location>
        <begin position="91"/>
        <end position="111"/>
    </location>
</feature>
<keyword evidence="5 12" id="KW-0812">Transmembrane</keyword>
<evidence type="ECO:0000256" key="7">
    <source>
        <dbReference type="ARBA" id="ARBA00023065"/>
    </source>
</evidence>
<dbReference type="PANTHER" id="PTHR30069">
    <property type="entry name" value="TONB-DEPENDENT OUTER MEMBRANE RECEPTOR"/>
    <property type="match status" value="1"/>
</dbReference>
<dbReference type="PANTHER" id="PTHR30069:SF53">
    <property type="entry name" value="COLICIN I RECEPTOR-RELATED"/>
    <property type="match status" value="1"/>
</dbReference>
<dbReference type="Gene3D" id="2.40.170.20">
    <property type="entry name" value="TonB-dependent receptor, beta-barrel domain"/>
    <property type="match status" value="1"/>
</dbReference>
<feature type="chain" id="PRO_5015418687" evidence="15">
    <location>
        <begin position="22"/>
        <end position="873"/>
    </location>
</feature>
<evidence type="ECO:0000256" key="11">
    <source>
        <dbReference type="ARBA" id="ARBA00023237"/>
    </source>
</evidence>
<comment type="subcellular location">
    <subcellularLocation>
        <location evidence="1 12">Cell outer membrane</location>
        <topology evidence="1 12">Multi-pass membrane protein</topology>
    </subcellularLocation>
</comment>
<evidence type="ECO:0000313" key="19">
    <source>
        <dbReference type="Proteomes" id="UP000244152"/>
    </source>
</evidence>
<evidence type="ECO:0000259" key="17">
    <source>
        <dbReference type="Pfam" id="PF07715"/>
    </source>
</evidence>
<dbReference type="InterPro" id="IPR037066">
    <property type="entry name" value="Plug_dom_sf"/>
</dbReference>
<keyword evidence="10 18" id="KW-0675">Receptor</keyword>
<evidence type="ECO:0000256" key="5">
    <source>
        <dbReference type="ARBA" id="ARBA00022692"/>
    </source>
</evidence>
<dbReference type="EMBL" id="QAOK01000007">
    <property type="protein sequence ID" value="PTQ81856.1"/>
    <property type="molecule type" value="Genomic_DNA"/>
</dbReference>
<protein>
    <submittedName>
        <fullName evidence="18">Iron complex outermembrane receptor protein</fullName>
    </submittedName>
</protein>
<dbReference type="Pfam" id="PF07715">
    <property type="entry name" value="Plug"/>
    <property type="match status" value="1"/>
</dbReference>
<reference evidence="18 19" key="1">
    <citation type="submission" date="2018-04" db="EMBL/GenBank/DDBJ databases">
        <title>Active sludge and wastewater microbial communities from Klosterneuburg, Austria.</title>
        <authorList>
            <person name="Wagner M."/>
        </authorList>
    </citation>
    <scope>NUCLEOTIDE SEQUENCE [LARGE SCALE GENOMIC DNA]</scope>
    <source>
        <strain evidence="18 19">Nl12</strain>
    </source>
</reference>
<keyword evidence="3 12" id="KW-0813">Transport</keyword>
<dbReference type="GO" id="GO:0009279">
    <property type="term" value="C:cell outer membrane"/>
    <property type="evidence" value="ECO:0007669"/>
    <property type="project" value="UniProtKB-SubCell"/>
</dbReference>
<feature type="compositionally biased region" description="Polar residues" evidence="14">
    <location>
        <begin position="73"/>
        <end position="90"/>
    </location>
</feature>
<keyword evidence="7" id="KW-0406">Ion transport</keyword>
<evidence type="ECO:0000256" key="12">
    <source>
        <dbReference type="PROSITE-ProRule" id="PRU01360"/>
    </source>
</evidence>
<sequence length="873" mass="97972">MKRIPFALVGLLCVPPAPAWAVQEIEQPQQFSRKSIPFHLVGNTSSMNPPQADAPVSLAGSETPSGTLVAETTAATASGQPQIDETSSSGKPDKDREDKENKGSKEKKDDTPVVQKETVFKEMVVTGEMERDTHFTSPSTRVTRAQIERQNAQTTEEVLKYMPSLQIRQRYVGDPNGVLGIRGADMFSTARNMVYADGLPLHNFLQASFNGAPRWSLVGPNEIDSVDVVYGPFSAEYSGNSIGGVVNIKTRMPHKQEFYVESSLFIQPFKIYGPDKGTFIGDRQYVSYGNRIQDKFTVFLAYNRLEAQSHPQSYFLDNTGLRVPDGIGETTVTGAIRTPDTRGTPSIIYGDTGPEKVNTHLFKGKFGYDITSELQALFTVAYEDRTRNGNRPRNYLLDGSAQAFWGGGGNNFVPSDRNLQNAVFDGSSFDVLRRNFGGNRDKRETLNLGLSLRGALTPDWNIDTTISHFDVLKDIRASAFFNPGDSRDTGVGQLQDFRKFSWLNYDLKLATPTLLGNEKVSFLTGYHFDQYNLSFRQYDLIDYATLTRGALQANRNNDGQTSMHAFFAQSAFRFLPNWDVTAGVRQEWWAATKGVVGNLAVPNRSEARTSPKISLGYEPGPWKVRYSFGRAHRFPVIAELYQSLATPQSITQANAALKPENGVHHNLMVEYGLPKGYIRVNAFRDDIKDAIQQVQTFLDGRIQNSFQNIDQTSTTGVELIFDQRRILGSKFDFMFNGTWMNAKVDKGPLVNYTDPTGAPADFNLTGKQRIRLPHWRANFFGTYHMTEAWDISLSGRYTSDSFNDLDNGDHVNNVFGSQSDFFFMDFKTSYRHKFQNGLKSRFSFGISNLNNDKAWVFHPYPQRTYLVEAAFSY</sequence>
<feature type="domain" description="TonB-dependent receptor-like beta-barrel" evidence="16">
    <location>
        <begin position="399"/>
        <end position="849"/>
    </location>
</feature>
<dbReference type="Gene3D" id="2.170.130.10">
    <property type="entry name" value="TonB-dependent receptor, plug domain"/>
    <property type="match status" value="1"/>
</dbReference>
<dbReference type="InterPro" id="IPR036942">
    <property type="entry name" value="Beta-barrel_TonB_sf"/>
</dbReference>
<keyword evidence="9 12" id="KW-0472">Membrane</keyword>
<keyword evidence="6 15" id="KW-0732">Signal</keyword>
<organism evidence="18 19">
    <name type="scientific">Nitrosospira multiformis</name>
    <dbReference type="NCBI Taxonomy" id="1231"/>
    <lineage>
        <taxon>Bacteria</taxon>
        <taxon>Pseudomonadati</taxon>
        <taxon>Pseudomonadota</taxon>
        <taxon>Betaproteobacteria</taxon>
        <taxon>Nitrosomonadales</taxon>
        <taxon>Nitrosomonadaceae</taxon>
        <taxon>Nitrosospira</taxon>
    </lineage>
</organism>
<evidence type="ECO:0000256" key="10">
    <source>
        <dbReference type="ARBA" id="ARBA00023170"/>
    </source>
</evidence>
<evidence type="ECO:0000256" key="2">
    <source>
        <dbReference type="ARBA" id="ARBA00009810"/>
    </source>
</evidence>
<evidence type="ECO:0000256" key="1">
    <source>
        <dbReference type="ARBA" id="ARBA00004571"/>
    </source>
</evidence>
<dbReference type="PROSITE" id="PS52016">
    <property type="entry name" value="TONB_DEPENDENT_REC_3"/>
    <property type="match status" value="1"/>
</dbReference>
<gene>
    <name evidence="18" type="ORF">C8R21_10737</name>
</gene>
<dbReference type="CDD" id="cd01347">
    <property type="entry name" value="ligand_gated_channel"/>
    <property type="match status" value="1"/>
</dbReference>
<evidence type="ECO:0000256" key="14">
    <source>
        <dbReference type="SAM" id="MobiDB-lite"/>
    </source>
</evidence>
<evidence type="ECO:0000256" key="13">
    <source>
        <dbReference type="RuleBase" id="RU003357"/>
    </source>
</evidence>
<evidence type="ECO:0000259" key="16">
    <source>
        <dbReference type="Pfam" id="PF00593"/>
    </source>
</evidence>
<accession>A0A2T5IDF2</accession>
<dbReference type="Pfam" id="PF00593">
    <property type="entry name" value="TonB_dep_Rec_b-barrel"/>
    <property type="match status" value="1"/>
</dbReference>
<dbReference type="RefSeq" id="WP_107761782.1">
    <property type="nucleotide sequence ID" value="NZ_QAOK01000007.1"/>
</dbReference>
<dbReference type="AlphaFoldDB" id="A0A2T5IDF2"/>
<dbReference type="InterPro" id="IPR039426">
    <property type="entry name" value="TonB-dep_rcpt-like"/>
</dbReference>
<evidence type="ECO:0000256" key="4">
    <source>
        <dbReference type="ARBA" id="ARBA00022452"/>
    </source>
</evidence>
<comment type="caution">
    <text evidence="18">The sequence shown here is derived from an EMBL/GenBank/DDBJ whole genome shotgun (WGS) entry which is preliminary data.</text>
</comment>
<keyword evidence="4 12" id="KW-1134">Transmembrane beta strand</keyword>
<evidence type="ECO:0000256" key="9">
    <source>
        <dbReference type="ARBA" id="ARBA00023136"/>
    </source>
</evidence>
<dbReference type="GO" id="GO:0015344">
    <property type="term" value="F:siderophore uptake transmembrane transporter activity"/>
    <property type="evidence" value="ECO:0007669"/>
    <property type="project" value="TreeGrafter"/>
</dbReference>
<feature type="region of interest" description="Disordered" evidence="14">
    <location>
        <begin position="42"/>
        <end position="114"/>
    </location>
</feature>
<feature type="domain" description="TonB-dependent receptor plug" evidence="17">
    <location>
        <begin position="136"/>
        <end position="245"/>
    </location>
</feature>
<feature type="signal peptide" evidence="15">
    <location>
        <begin position="1"/>
        <end position="21"/>
    </location>
</feature>
<name>A0A2T5IDF2_9PROT</name>
<proteinExistence type="inferred from homology"/>
<evidence type="ECO:0000256" key="6">
    <source>
        <dbReference type="ARBA" id="ARBA00022729"/>
    </source>
</evidence>